<gene>
    <name evidence="2" type="ORF">KTO63_14005</name>
</gene>
<proteinExistence type="predicted"/>
<keyword evidence="3" id="KW-1185">Reference proteome</keyword>
<comment type="caution">
    <text evidence="2">The sequence shown here is derived from an EMBL/GenBank/DDBJ whole genome shotgun (WGS) entry which is preliminary data.</text>
</comment>
<accession>A0A9E2SBW0</accession>
<name>A0A9E2SBW0_9BACT</name>
<evidence type="ECO:0000313" key="3">
    <source>
        <dbReference type="Proteomes" id="UP000812270"/>
    </source>
</evidence>
<dbReference type="EMBL" id="JAHSPG010000011">
    <property type="protein sequence ID" value="MBV4358274.1"/>
    <property type="molecule type" value="Genomic_DNA"/>
</dbReference>
<keyword evidence="1" id="KW-0472">Membrane</keyword>
<evidence type="ECO:0000313" key="2">
    <source>
        <dbReference type="EMBL" id="MBV4358274.1"/>
    </source>
</evidence>
<feature type="transmembrane region" description="Helical" evidence="1">
    <location>
        <begin position="24"/>
        <end position="46"/>
    </location>
</feature>
<keyword evidence="1" id="KW-1133">Transmembrane helix</keyword>
<reference evidence="2" key="1">
    <citation type="submission" date="2021-06" db="EMBL/GenBank/DDBJ databases">
        <authorList>
            <person name="Huq M.A."/>
        </authorList>
    </citation>
    <scope>NUCLEOTIDE SEQUENCE</scope>
    <source>
        <strain evidence="2">MAH-26</strain>
    </source>
</reference>
<dbReference type="InterPro" id="IPR031876">
    <property type="entry name" value="DUF4760"/>
</dbReference>
<feature type="transmembrane region" description="Helical" evidence="1">
    <location>
        <begin position="58"/>
        <end position="76"/>
    </location>
</feature>
<sequence length="218" mass="25613">MQNSLPYQVPKVEPKVNAVIQFVFYYRLVVVMLMLCTSVIIGLIVWKQSNEVDKLKNFSLVVTGGSIFIGIFYNILNYENTYRKNHRDMKSSKDSLSFNVACEFNKPQMVENLKGTKALFETHQHLINQNKAQEFFDLLEKDEIGRFALVSIFNYFECLAIGIDQGIIDECFSKKFFKSLIISYYHDYNFFIEYKRKLNKTPTSWEHFTKLAQKWAAE</sequence>
<organism evidence="2 3">
    <name type="scientific">Pinibacter aurantiacus</name>
    <dbReference type="NCBI Taxonomy" id="2851599"/>
    <lineage>
        <taxon>Bacteria</taxon>
        <taxon>Pseudomonadati</taxon>
        <taxon>Bacteroidota</taxon>
        <taxon>Chitinophagia</taxon>
        <taxon>Chitinophagales</taxon>
        <taxon>Chitinophagaceae</taxon>
        <taxon>Pinibacter</taxon>
    </lineage>
</organism>
<keyword evidence="1" id="KW-0812">Transmembrane</keyword>
<evidence type="ECO:0000256" key="1">
    <source>
        <dbReference type="SAM" id="Phobius"/>
    </source>
</evidence>
<dbReference type="Pfam" id="PF15956">
    <property type="entry name" value="DUF4760"/>
    <property type="match status" value="1"/>
</dbReference>
<protein>
    <submittedName>
        <fullName evidence="2">DUF4760 domain-containing protein</fullName>
    </submittedName>
</protein>
<dbReference type="AlphaFoldDB" id="A0A9E2SBW0"/>
<dbReference type="RefSeq" id="WP_217791949.1">
    <property type="nucleotide sequence ID" value="NZ_JAHSPG010000011.1"/>
</dbReference>
<dbReference type="Proteomes" id="UP000812270">
    <property type="component" value="Unassembled WGS sequence"/>
</dbReference>